<dbReference type="EMBL" id="NBTZ01000023">
    <property type="protein sequence ID" value="OTP78458.1"/>
    <property type="molecule type" value="Genomic_DNA"/>
</dbReference>
<dbReference type="AlphaFoldDB" id="A0A242N457"/>
<gene>
    <name evidence="1" type="ORF">PAMC26577_04665</name>
</gene>
<dbReference type="Proteomes" id="UP000195221">
    <property type="component" value="Unassembled WGS sequence"/>
</dbReference>
<sequence length="57" mass="6293">MSEMSYDKRARLRSIADVRDLLHFKRVARTGVAFHFQPIAPIVTGGGVRLQVSVAAP</sequence>
<reference evidence="1 2" key="1">
    <citation type="submission" date="2017-03" db="EMBL/GenBank/DDBJ databases">
        <title>Genome analysis of strain PAMC 26577.</title>
        <authorList>
            <person name="Oh H.-M."/>
            <person name="Yang J.-A."/>
        </authorList>
    </citation>
    <scope>NUCLEOTIDE SEQUENCE [LARGE SCALE GENOMIC DNA]</scope>
    <source>
        <strain evidence="1 2">PAMC 26577</strain>
    </source>
</reference>
<evidence type="ECO:0000313" key="2">
    <source>
        <dbReference type="Proteomes" id="UP000195221"/>
    </source>
</evidence>
<protein>
    <submittedName>
        <fullName evidence="1">Uncharacterized protein</fullName>
    </submittedName>
</protein>
<name>A0A242N457_CABSO</name>
<accession>A0A242N457</accession>
<organism evidence="1 2">
    <name type="scientific">Caballeronia sordidicola</name>
    <name type="common">Burkholderia sordidicola</name>
    <dbReference type="NCBI Taxonomy" id="196367"/>
    <lineage>
        <taxon>Bacteria</taxon>
        <taxon>Pseudomonadati</taxon>
        <taxon>Pseudomonadota</taxon>
        <taxon>Betaproteobacteria</taxon>
        <taxon>Burkholderiales</taxon>
        <taxon>Burkholderiaceae</taxon>
        <taxon>Caballeronia</taxon>
    </lineage>
</organism>
<comment type="caution">
    <text evidence="1">The sequence shown here is derived from an EMBL/GenBank/DDBJ whole genome shotgun (WGS) entry which is preliminary data.</text>
</comment>
<proteinExistence type="predicted"/>
<evidence type="ECO:0000313" key="1">
    <source>
        <dbReference type="EMBL" id="OTP78458.1"/>
    </source>
</evidence>
<dbReference type="RefSeq" id="WP_178391906.1">
    <property type="nucleotide sequence ID" value="NZ_MSRG01000071.1"/>
</dbReference>